<proteinExistence type="predicted"/>
<evidence type="ECO:0000256" key="4">
    <source>
        <dbReference type="ARBA" id="ARBA00023136"/>
    </source>
</evidence>
<dbReference type="GO" id="GO:0016020">
    <property type="term" value="C:membrane"/>
    <property type="evidence" value="ECO:0007669"/>
    <property type="project" value="InterPro"/>
</dbReference>
<dbReference type="SUPFAM" id="SSF81343">
    <property type="entry name" value="Fumarate reductase respiratory complex transmembrane subunits"/>
    <property type="match status" value="1"/>
</dbReference>
<keyword evidence="1" id="KW-1003">Cell membrane</keyword>
<feature type="transmembrane region" description="Helical" evidence="5">
    <location>
        <begin position="57"/>
        <end position="78"/>
    </location>
</feature>
<dbReference type="NCBIfam" id="NF003977">
    <property type="entry name" value="PRK05470.1-1"/>
    <property type="match status" value="1"/>
</dbReference>
<dbReference type="Proteomes" id="UP000250086">
    <property type="component" value="Unassembled WGS sequence"/>
</dbReference>
<keyword evidence="7" id="KW-1185">Reference proteome</keyword>
<keyword evidence="3 5" id="KW-1133">Transmembrane helix</keyword>
<keyword evidence="2 5" id="KW-0812">Transmembrane</keyword>
<dbReference type="InterPro" id="IPR034804">
    <property type="entry name" value="SQR/QFR_C/D"/>
</dbReference>
<evidence type="ECO:0000256" key="2">
    <source>
        <dbReference type="ARBA" id="ARBA00022692"/>
    </source>
</evidence>
<feature type="transmembrane region" description="Helical" evidence="5">
    <location>
        <begin position="98"/>
        <end position="120"/>
    </location>
</feature>
<organism evidence="6 7">
    <name type="scientific">Anaerobiospirillum thomasii</name>
    <dbReference type="NCBI Taxonomy" id="179995"/>
    <lineage>
        <taxon>Bacteria</taxon>
        <taxon>Pseudomonadati</taxon>
        <taxon>Pseudomonadota</taxon>
        <taxon>Gammaproteobacteria</taxon>
        <taxon>Aeromonadales</taxon>
        <taxon>Succinivibrionaceae</taxon>
        <taxon>Anaerobiospirillum</taxon>
    </lineage>
</organism>
<reference evidence="6 7" key="1">
    <citation type="submission" date="2018-06" db="EMBL/GenBank/DDBJ databases">
        <authorList>
            <consortium name="Pathogen Informatics"/>
            <person name="Doyle S."/>
        </authorList>
    </citation>
    <scope>NUCLEOTIDE SEQUENCE [LARGE SCALE GENOMIC DNA]</scope>
    <source>
        <strain evidence="6 7">NCTC13093</strain>
    </source>
</reference>
<evidence type="ECO:0000313" key="6">
    <source>
        <dbReference type="EMBL" id="SPT69955.1"/>
    </source>
</evidence>
<evidence type="ECO:0000313" key="7">
    <source>
        <dbReference type="Proteomes" id="UP000250086"/>
    </source>
</evidence>
<gene>
    <name evidence="6" type="primary">frdD</name>
    <name evidence="6" type="ORF">NCTC13093_01346</name>
</gene>
<dbReference type="AlphaFoldDB" id="A0A2X0VAG8"/>
<evidence type="ECO:0000256" key="3">
    <source>
        <dbReference type="ARBA" id="ARBA00022989"/>
    </source>
</evidence>
<dbReference type="Gene3D" id="1.20.1300.10">
    <property type="entry name" value="Fumarate reductase/succinate dehydrogenase, transmembrane subunit"/>
    <property type="match status" value="1"/>
</dbReference>
<sequence length="123" mass="13847">MHQPRSDEPIYWLLFGAGGMVLGIVFPAVLILLLVAGLSSPDVQTGLLSFEHVKGMLGNWFVSLVIFACTMLLFWHCFHRIYHALHDFGIRVTKLHWFVLYGSCAALSFMALGFHLFAYVKAC</sequence>
<name>A0A2X0VAG8_9GAMM</name>
<keyword evidence="4 5" id="KW-0472">Membrane</keyword>
<dbReference type="GO" id="GO:0006106">
    <property type="term" value="P:fumarate metabolic process"/>
    <property type="evidence" value="ECO:0007669"/>
    <property type="project" value="InterPro"/>
</dbReference>
<evidence type="ECO:0000256" key="5">
    <source>
        <dbReference type="SAM" id="Phobius"/>
    </source>
</evidence>
<dbReference type="RefSeq" id="WP_113744073.1">
    <property type="nucleotide sequence ID" value="NZ_UAPU01000007.1"/>
</dbReference>
<dbReference type="OrthoDB" id="9804636at2"/>
<dbReference type="InterPro" id="IPR003418">
    <property type="entry name" value="Fumarate_red_D"/>
</dbReference>
<evidence type="ECO:0000256" key="1">
    <source>
        <dbReference type="ARBA" id="ARBA00022475"/>
    </source>
</evidence>
<feature type="transmembrane region" description="Helical" evidence="5">
    <location>
        <begin position="12"/>
        <end position="37"/>
    </location>
</feature>
<dbReference type="Pfam" id="PF02313">
    <property type="entry name" value="Fumarate_red_D"/>
    <property type="match status" value="1"/>
</dbReference>
<protein>
    <submittedName>
        <fullName evidence="6">Fumarate reductase 13 kDa hydrophobic protein</fullName>
    </submittedName>
</protein>
<accession>A0A2X0VAG8</accession>
<dbReference type="EMBL" id="UAPV01000001">
    <property type="protein sequence ID" value="SPT69955.1"/>
    <property type="molecule type" value="Genomic_DNA"/>
</dbReference>